<keyword evidence="1" id="KW-1133">Transmembrane helix</keyword>
<accession>A0A4U8V261</accession>
<reference evidence="2" key="1">
    <citation type="submission" date="2013-11" db="EMBL/GenBank/DDBJ databases">
        <authorList>
            <person name="Sternberg P."/>
            <person name="Dillman A."/>
            <person name="Macchietto M."/>
        </authorList>
    </citation>
    <scope>NUCLEOTIDE SEQUENCE</scope>
    <source>
        <strain evidence="2">ALL</strain>
    </source>
</reference>
<name>A0A4U8V261_STECR</name>
<keyword evidence="1" id="KW-0812">Transmembrane</keyword>
<feature type="transmembrane region" description="Helical" evidence="1">
    <location>
        <begin position="61"/>
        <end position="82"/>
    </location>
</feature>
<gene>
    <name evidence="2" type="ORF">L596_006389</name>
</gene>
<keyword evidence="1" id="KW-0472">Membrane</keyword>
<organism evidence="2">
    <name type="scientific">Steinernema carpocapsae</name>
    <name type="common">Entomopathogenic nematode</name>
    <dbReference type="NCBI Taxonomy" id="34508"/>
    <lineage>
        <taxon>Eukaryota</taxon>
        <taxon>Metazoa</taxon>
        <taxon>Ecdysozoa</taxon>
        <taxon>Nematoda</taxon>
        <taxon>Chromadorea</taxon>
        <taxon>Rhabditida</taxon>
        <taxon>Tylenchina</taxon>
        <taxon>Panagrolaimomorpha</taxon>
        <taxon>Strongyloidoidea</taxon>
        <taxon>Steinernematidae</taxon>
        <taxon>Steinernema</taxon>
    </lineage>
</organism>
<evidence type="ECO:0000313" key="2">
    <source>
        <dbReference type="EMBL" id="TMS39942.1"/>
    </source>
</evidence>
<protein>
    <submittedName>
        <fullName evidence="2">Uncharacterized protein</fullName>
    </submittedName>
</protein>
<proteinExistence type="predicted"/>
<reference evidence="2" key="3">
    <citation type="journal article" date="2019" name="G3 (Bethesda)">
        <title>Hybrid Assembly of the Genome of the Entomopathogenic Nematode Steinernema carpocapsae Identifies the X-Chromosome.</title>
        <authorList>
            <person name="Serra L."/>
            <person name="Macchietto M."/>
            <person name="Macias-Munoz A."/>
            <person name="McGill C.J."/>
            <person name="Rodriguez I.M."/>
            <person name="Rodriguez B."/>
            <person name="Murad R."/>
            <person name="Mortazavi A."/>
        </authorList>
    </citation>
    <scope>NUCLEOTIDE SEQUENCE [LARGE SCALE GENOMIC DNA]</scope>
    <source>
        <strain evidence="2">ALL</strain>
    </source>
</reference>
<dbReference type="AlphaFoldDB" id="A0A4U8V261"/>
<dbReference type="EMBL" id="AZBU02000001">
    <property type="protein sequence ID" value="TMS39942.1"/>
    <property type="molecule type" value="Genomic_DNA"/>
</dbReference>
<reference evidence="2" key="2">
    <citation type="journal article" date="2015" name="Genome Biol.">
        <title>Comparative genomics of Steinernema reveals deeply conserved gene regulatory networks.</title>
        <authorList>
            <person name="Dillman A.R."/>
            <person name="Macchietto M."/>
            <person name="Porter C.F."/>
            <person name="Rogers A."/>
            <person name="Williams B."/>
            <person name="Antoshechkin I."/>
            <person name="Lee M.M."/>
            <person name="Goodwin Z."/>
            <person name="Lu X."/>
            <person name="Lewis E.E."/>
            <person name="Goodrich-Blair H."/>
            <person name="Stock S.P."/>
            <person name="Adams B.J."/>
            <person name="Sternberg P.W."/>
            <person name="Mortazavi A."/>
        </authorList>
    </citation>
    <scope>NUCLEOTIDE SEQUENCE [LARGE SCALE GENOMIC DNA]</scope>
    <source>
        <strain evidence="2">ALL</strain>
    </source>
</reference>
<comment type="caution">
    <text evidence="2">The sequence shown here is derived from an EMBL/GenBank/DDBJ whole genome shotgun (WGS) entry which is preliminary data.</text>
</comment>
<evidence type="ECO:0000256" key="1">
    <source>
        <dbReference type="SAM" id="Phobius"/>
    </source>
</evidence>
<sequence>MFSVFLGAGGEFVKYNCRSRGVMAHYWLERDKRNCEPNYFSLISSGDKVSLAAPNTHTRRAVKIICGGFLFIAFQIVCFWVVNKQV</sequence>